<dbReference type="RefSeq" id="WP_116273138.1">
    <property type="nucleotide sequence ID" value="NZ_KZ859521.1"/>
</dbReference>
<sequence>MQPEVGPHPTLRDLASEIGTVQVYWSYLEAEMRRQLLEGDDRQPDRTPVVYRWRTFIRRALDPATCEELTERLDGIARWRNLLAHGIRSTSANPWQEASAFVECAGFDGVIHRLSIGEIRSLAEEIDRFRRVIRR</sequence>
<name>A0A3E1BQ84_RHILT</name>
<accession>A0A3E1BQ84</accession>
<dbReference type="Proteomes" id="UP000256748">
    <property type="component" value="Unassembled WGS sequence"/>
</dbReference>
<gene>
    <name evidence="1" type="ORF">B5K10_09500</name>
</gene>
<organism evidence="1 2">
    <name type="scientific">Rhizobium leguminosarum bv. trifolii</name>
    <dbReference type="NCBI Taxonomy" id="386"/>
    <lineage>
        <taxon>Bacteria</taxon>
        <taxon>Pseudomonadati</taxon>
        <taxon>Pseudomonadota</taxon>
        <taxon>Alphaproteobacteria</taxon>
        <taxon>Hyphomicrobiales</taxon>
        <taxon>Rhizobiaceae</taxon>
        <taxon>Rhizobium/Agrobacterium group</taxon>
        <taxon>Rhizobium</taxon>
    </lineage>
</organism>
<comment type="caution">
    <text evidence="1">The sequence shown here is derived from an EMBL/GenBank/DDBJ whole genome shotgun (WGS) entry which is preliminary data.</text>
</comment>
<dbReference type="AlphaFoldDB" id="A0A3E1BQ84"/>
<proteinExistence type="predicted"/>
<evidence type="ECO:0000313" key="2">
    <source>
        <dbReference type="Proteomes" id="UP000256748"/>
    </source>
</evidence>
<protein>
    <recommendedName>
        <fullName evidence="3">MAE-28990/MAE-18760-like HEPN domain-containing protein</fullName>
    </recommendedName>
</protein>
<evidence type="ECO:0000313" key="1">
    <source>
        <dbReference type="EMBL" id="RFB95793.1"/>
    </source>
</evidence>
<dbReference type="EMBL" id="NAOO01000010">
    <property type="protein sequence ID" value="RFB95793.1"/>
    <property type="molecule type" value="Genomic_DNA"/>
</dbReference>
<evidence type="ECO:0008006" key="3">
    <source>
        <dbReference type="Google" id="ProtNLM"/>
    </source>
</evidence>
<reference evidence="1 2" key="1">
    <citation type="submission" date="2017-03" db="EMBL/GenBank/DDBJ databases">
        <title>Genome analysis of Rhizobial strains effectives or ineffectives for nitrogen fixation isolated from bean seeds.</title>
        <authorList>
            <person name="Peralta H."/>
            <person name="Aguilar-Vera A."/>
            <person name="Mora Y."/>
            <person name="Vargas-Lagunas C."/>
            <person name="Girard L."/>
            <person name="Mora J."/>
        </authorList>
    </citation>
    <scope>NUCLEOTIDE SEQUENCE [LARGE SCALE GENOMIC DNA]</scope>
    <source>
        <strain evidence="1 2">CCGM5</strain>
    </source>
</reference>